<protein>
    <recommendedName>
        <fullName evidence="6">Vitellogenin domain-containing protein</fullName>
    </recommendedName>
</protein>
<accession>A0AA88HQ14</accession>
<sequence length="1076" mass="122988">NFNSRFEKMNFDHYLSSILFFYIVIEGIQCNYCSIEDENCKRSDLGLLNHGKEYKFHVDFTSRSRLSSQESFGTGFQLEGELLVTSHYDTLEFQLSGIDKSFSRAADGDLFPSQLLLPFAVEVSQGKFQNLSFHSDDSLWSKNLKKGISSVFQLESSSLVGPDYGKIMEQHIFGTCEATFVRSSGILVKHVLTSTCNDFPKNQFRLWGTFGCPFEQQESIYETNEVIYSFADSDYQSLILIEVKSSIALQLFQPQGTTVENIVSGKFRLVEVREIGSVKQESISLGIKESLRFTFTRSLPGVTESFDQTETEDTYFTTLTGVEQQKLQKLIYDGLAVISQSENILPEEENFLNGDTYVQLQNLASRLDLESLRNIYQKIRLDGNVRRLFIQIVQTSGSNPSALFLMETINNATITWLDSQRAMSYFPYYLRTPNEFLLRKYAEFLDRQWLDSEGQEHKINKWSFWHSLAHLIHVTCGSGSCSAGYEDEMGQKLLSLFKDSTNPGDQVAALIALRNARIPTTFEPIREAVLDKSLDGSVRFYGLNALKNIGTKMPHRSKLVPLCFSIFTDPTEPTDLRIMAFAGILYTRPSPAEIDVLISFVVREDNREIRSAAIATMRSFAYSKNPCVVAACRNIKYLLRDRLKRIKSSPFLSNNLYTDFTNLGYGFSGSFQISPLYEKDPDEFTYAFRSDYKLSDNYYLPIEVFLRFRGYSNMTKRLQGETSGAFRFEMHCVYRGYVIMYLYFNEKDFESDKFIRALPRKILSEIRTTLDSFRVGSTIRTWRPNILGIPIEIGVGLPTSISFRDEFLDGRWRTNLDSRMQTVFYIQQEIYNGSFQYVSSTSGSRLWLPISGKFQLNLQNPSLYVTFIPTTLSTSAVISASSKVTTGYLWGQHLQLARNSEQSEQSFEGYQGFNGILRSDGCLISDIFDEISDLQSPGSSNDAGDIFGRYLIYLEHLHHYFWYFPRRQSCFTSLTIETDKLLPSLEINISLRKEADNSFKVNFVNKGVVFDWLSNFHLEKNSDDETGSFSLTACGNWNNEKYFLKYSSDIDVSTGTAARSDFSSFVYENITGSDRC</sequence>
<keyword evidence="3" id="KW-1015">Disulfide bond</keyword>
<dbReference type="InterPro" id="IPR050733">
    <property type="entry name" value="Vitellogenin/Apolipophorin"/>
</dbReference>
<dbReference type="SUPFAM" id="SSF56968">
    <property type="entry name" value="Lipovitellin-phosvitin complex, beta-sheet shell regions"/>
    <property type="match status" value="1"/>
</dbReference>
<comment type="caution">
    <text evidence="7">The sequence shown here is derived from an EMBL/GenBank/DDBJ whole genome shotgun (WGS) entry which is preliminary data.</text>
</comment>
<feature type="non-terminal residue" evidence="7">
    <location>
        <position position="1076"/>
    </location>
</feature>
<keyword evidence="2" id="KW-0758">Storage protein</keyword>
<dbReference type="AlphaFoldDB" id="A0AA88HQ14"/>
<dbReference type="SMART" id="SM00638">
    <property type="entry name" value="LPD_N"/>
    <property type="match status" value="1"/>
</dbReference>
<dbReference type="Gene3D" id="2.30.230.10">
    <property type="entry name" value="Lipovitellin, beta-sheet shell regions, chain A"/>
    <property type="match status" value="1"/>
</dbReference>
<gene>
    <name evidence="7" type="ORF">QYM36_009929</name>
</gene>
<feature type="domain" description="Vitellogenin" evidence="6">
    <location>
        <begin position="48"/>
        <end position="688"/>
    </location>
</feature>
<evidence type="ECO:0000259" key="6">
    <source>
        <dbReference type="PROSITE" id="PS51211"/>
    </source>
</evidence>
<evidence type="ECO:0000256" key="4">
    <source>
        <dbReference type="ARBA" id="ARBA00023180"/>
    </source>
</evidence>
<dbReference type="PANTHER" id="PTHR23345:SF15">
    <property type="entry name" value="VITELLOGENIN 1-RELATED"/>
    <property type="match status" value="1"/>
</dbReference>
<keyword evidence="8" id="KW-1185">Reference proteome</keyword>
<evidence type="ECO:0000256" key="3">
    <source>
        <dbReference type="ARBA" id="ARBA00023157"/>
    </source>
</evidence>
<dbReference type="InterPro" id="IPR015816">
    <property type="entry name" value="Vitellinogen_b-sht_N"/>
</dbReference>
<dbReference type="Proteomes" id="UP001187531">
    <property type="component" value="Unassembled WGS sequence"/>
</dbReference>
<evidence type="ECO:0000256" key="1">
    <source>
        <dbReference type="ARBA" id="ARBA00022729"/>
    </source>
</evidence>
<name>A0AA88HQ14_ARTSF</name>
<evidence type="ECO:0000313" key="8">
    <source>
        <dbReference type="Proteomes" id="UP001187531"/>
    </source>
</evidence>
<evidence type="ECO:0000256" key="5">
    <source>
        <dbReference type="PROSITE-ProRule" id="PRU00557"/>
    </source>
</evidence>
<dbReference type="InterPro" id="IPR001747">
    <property type="entry name" value="Vitellogenin_N"/>
</dbReference>
<evidence type="ECO:0000256" key="2">
    <source>
        <dbReference type="ARBA" id="ARBA00022761"/>
    </source>
</evidence>
<dbReference type="GO" id="GO:0005319">
    <property type="term" value="F:lipid transporter activity"/>
    <property type="evidence" value="ECO:0007669"/>
    <property type="project" value="InterPro"/>
</dbReference>
<dbReference type="InterPro" id="IPR015819">
    <property type="entry name" value="Lipid_transp_b-sht_shell"/>
</dbReference>
<proteinExistence type="predicted"/>
<reference evidence="7" key="1">
    <citation type="submission" date="2023-07" db="EMBL/GenBank/DDBJ databases">
        <title>Chromosome-level genome assembly of Artemia franciscana.</title>
        <authorList>
            <person name="Jo E."/>
        </authorList>
    </citation>
    <scope>NUCLEOTIDE SEQUENCE</scope>
    <source>
        <tissue evidence="7">Whole body</tissue>
    </source>
</reference>
<dbReference type="Pfam" id="PF01347">
    <property type="entry name" value="Vitellogenin_N"/>
    <property type="match status" value="1"/>
</dbReference>
<dbReference type="PANTHER" id="PTHR23345">
    <property type="entry name" value="VITELLOGENIN-RELATED"/>
    <property type="match status" value="1"/>
</dbReference>
<keyword evidence="4" id="KW-0325">Glycoprotein</keyword>
<evidence type="ECO:0000313" key="7">
    <source>
        <dbReference type="EMBL" id="KAK2715103.1"/>
    </source>
</evidence>
<dbReference type="Gene3D" id="1.25.10.20">
    <property type="entry name" value="Vitellinogen, superhelical"/>
    <property type="match status" value="1"/>
</dbReference>
<dbReference type="InterPro" id="IPR011030">
    <property type="entry name" value="Lipovitellin_superhlx_dom"/>
</dbReference>
<dbReference type="EMBL" id="JAVRJZ010000012">
    <property type="protein sequence ID" value="KAK2715103.1"/>
    <property type="molecule type" value="Genomic_DNA"/>
</dbReference>
<organism evidence="7 8">
    <name type="scientific">Artemia franciscana</name>
    <name type="common">Brine shrimp</name>
    <name type="synonym">Artemia sanfranciscana</name>
    <dbReference type="NCBI Taxonomy" id="6661"/>
    <lineage>
        <taxon>Eukaryota</taxon>
        <taxon>Metazoa</taxon>
        <taxon>Ecdysozoa</taxon>
        <taxon>Arthropoda</taxon>
        <taxon>Crustacea</taxon>
        <taxon>Branchiopoda</taxon>
        <taxon>Anostraca</taxon>
        <taxon>Artemiidae</taxon>
        <taxon>Artemia</taxon>
    </lineage>
</organism>
<dbReference type="SUPFAM" id="SSF48431">
    <property type="entry name" value="Lipovitellin-phosvitin complex, superhelical domain"/>
    <property type="match status" value="1"/>
</dbReference>
<comment type="caution">
    <text evidence="5">Lacks conserved residue(s) required for the propagation of feature annotation.</text>
</comment>
<dbReference type="PROSITE" id="PS51211">
    <property type="entry name" value="VITELLOGENIN"/>
    <property type="match status" value="1"/>
</dbReference>
<keyword evidence="1" id="KW-0732">Signal</keyword>